<dbReference type="OMA" id="ANYTPHH"/>
<dbReference type="AlphaFoldDB" id="A0A182YN70"/>
<reference evidence="7" key="2">
    <citation type="submission" date="2020-05" db="UniProtKB">
        <authorList>
            <consortium name="EnsemblMetazoa"/>
        </authorList>
    </citation>
    <scope>IDENTIFICATION</scope>
    <source>
        <strain evidence="7">Indian</strain>
    </source>
</reference>
<keyword evidence="1" id="KW-0547">Nucleotide-binding</keyword>
<feature type="compositionally biased region" description="Basic and acidic residues" evidence="5">
    <location>
        <begin position="138"/>
        <end position="151"/>
    </location>
</feature>
<accession>A0A182YN70</accession>
<dbReference type="GO" id="GO:0016925">
    <property type="term" value="P:protein sumoylation"/>
    <property type="evidence" value="ECO:0007669"/>
    <property type="project" value="TreeGrafter"/>
</dbReference>
<evidence type="ECO:0000256" key="1">
    <source>
        <dbReference type="ARBA" id="ARBA00022741"/>
    </source>
</evidence>
<name>A0A182YN70_ANOST</name>
<dbReference type="GO" id="GO:0005524">
    <property type="term" value="F:ATP binding"/>
    <property type="evidence" value="ECO:0007669"/>
    <property type="project" value="UniProtKB-KW"/>
</dbReference>
<dbReference type="VEuPathDB" id="VectorBase:ASTE003192"/>
<sequence length="171" mass="18967">MAAQIDGVFESGLQQKIKESKVLVVGAGGIGCEILKNLVLTGFQDIEIIDLDTIDVSNLNRQFLFHKEHVGKSKANVARESALTFNPNASIKAYHDSITTNNYGVNFFQRFSIVLNALDNRAARSHVNRLCLTADEKATHESKEVPTERATAEAPPTCRKLQEEEEEVIRV</sequence>
<evidence type="ECO:0000256" key="2">
    <source>
        <dbReference type="ARBA" id="ARBA00022786"/>
    </source>
</evidence>
<dbReference type="VEuPathDB" id="VectorBase:ASTEI09905"/>
<evidence type="ECO:0000256" key="5">
    <source>
        <dbReference type="SAM" id="MobiDB-lite"/>
    </source>
</evidence>
<dbReference type="InterPro" id="IPR035985">
    <property type="entry name" value="Ubiquitin-activating_enz"/>
</dbReference>
<proteinExistence type="predicted"/>
<reference evidence="8" key="1">
    <citation type="journal article" date="2014" name="Genome Biol.">
        <title>Genome analysis of a major urban malaria vector mosquito, Anopheles stephensi.</title>
        <authorList>
            <person name="Jiang X."/>
            <person name="Peery A."/>
            <person name="Hall A.B."/>
            <person name="Sharma A."/>
            <person name="Chen X.G."/>
            <person name="Waterhouse R.M."/>
            <person name="Komissarov A."/>
            <person name="Riehle M.M."/>
            <person name="Shouche Y."/>
            <person name="Sharakhova M.V."/>
            <person name="Lawson D."/>
            <person name="Pakpour N."/>
            <person name="Arensburger P."/>
            <person name="Davidson V.L."/>
            <person name="Eiglmeier K."/>
            <person name="Emrich S."/>
            <person name="George P."/>
            <person name="Kennedy R.C."/>
            <person name="Mane S.P."/>
            <person name="Maslen G."/>
            <person name="Oringanje C."/>
            <person name="Qi Y."/>
            <person name="Settlage R."/>
            <person name="Tojo M."/>
            <person name="Tubio J.M."/>
            <person name="Unger M.F."/>
            <person name="Wang B."/>
            <person name="Vernick K.D."/>
            <person name="Ribeiro J.M."/>
            <person name="James A.A."/>
            <person name="Michel K."/>
            <person name="Riehle M.A."/>
            <person name="Luckhart S."/>
            <person name="Sharakhov I.V."/>
            <person name="Tu Z."/>
        </authorList>
    </citation>
    <scope>NUCLEOTIDE SEQUENCE [LARGE SCALE GENOMIC DNA]</scope>
    <source>
        <strain evidence="8">Indian</strain>
    </source>
</reference>
<feature type="region of interest" description="Disordered" evidence="5">
    <location>
        <begin position="138"/>
        <end position="171"/>
    </location>
</feature>
<evidence type="ECO:0000313" key="7">
    <source>
        <dbReference type="EnsemblMetazoa" id="ASTEI09905-PA"/>
    </source>
</evidence>
<feature type="domain" description="THIF-type NAD/FAD binding fold" evidence="6">
    <location>
        <begin position="5"/>
        <end position="137"/>
    </location>
</feature>
<dbReference type="STRING" id="30069.A0A182YN70"/>
<keyword evidence="2" id="KW-0833">Ubl conjugation pathway</keyword>
<evidence type="ECO:0000256" key="4">
    <source>
        <dbReference type="ARBA" id="ARBA00043952"/>
    </source>
</evidence>
<comment type="pathway">
    <text evidence="4">Protein modification.</text>
</comment>
<dbReference type="PANTHER" id="PTHR10953">
    <property type="entry name" value="UBIQUITIN-ACTIVATING ENZYME E1"/>
    <property type="match status" value="1"/>
</dbReference>
<dbReference type="InterPro" id="IPR045886">
    <property type="entry name" value="ThiF/MoeB/HesA"/>
</dbReference>
<dbReference type="GO" id="GO:0019948">
    <property type="term" value="F:SUMO activating enzyme activity"/>
    <property type="evidence" value="ECO:0007669"/>
    <property type="project" value="TreeGrafter"/>
</dbReference>
<dbReference type="GO" id="GO:0031510">
    <property type="term" value="C:SUMO activating enzyme complex"/>
    <property type="evidence" value="ECO:0007669"/>
    <property type="project" value="TreeGrafter"/>
</dbReference>
<evidence type="ECO:0000259" key="6">
    <source>
        <dbReference type="Pfam" id="PF00899"/>
    </source>
</evidence>
<evidence type="ECO:0000313" key="8">
    <source>
        <dbReference type="Proteomes" id="UP000076408"/>
    </source>
</evidence>
<dbReference type="FunFam" id="3.50.50.80:FF:000002">
    <property type="entry name" value="SUMO-activating enzyme subunit 2"/>
    <property type="match status" value="1"/>
</dbReference>
<dbReference type="GO" id="GO:0005737">
    <property type="term" value="C:cytoplasm"/>
    <property type="evidence" value="ECO:0007669"/>
    <property type="project" value="TreeGrafter"/>
</dbReference>
<dbReference type="InterPro" id="IPR000594">
    <property type="entry name" value="ThiF_NAD_FAD-bd"/>
</dbReference>
<dbReference type="EnsemblMetazoa" id="ASTEI09905-RA">
    <property type="protein sequence ID" value="ASTEI09905-PA"/>
    <property type="gene ID" value="ASTEI09905"/>
</dbReference>
<dbReference type="SUPFAM" id="SSF69572">
    <property type="entry name" value="Activating enzymes of the ubiquitin-like proteins"/>
    <property type="match status" value="1"/>
</dbReference>
<dbReference type="PANTHER" id="PTHR10953:SF5">
    <property type="entry name" value="SUMO-ACTIVATING ENZYME SUBUNIT 2"/>
    <property type="match status" value="1"/>
</dbReference>
<dbReference type="VEuPathDB" id="VectorBase:ASTEI20_043112"/>
<dbReference type="Proteomes" id="UP000076408">
    <property type="component" value="Unassembled WGS sequence"/>
</dbReference>
<keyword evidence="8" id="KW-1185">Reference proteome</keyword>
<dbReference type="Gene3D" id="3.40.50.720">
    <property type="entry name" value="NAD(P)-binding Rossmann-like Domain"/>
    <property type="match status" value="1"/>
</dbReference>
<protein>
    <recommendedName>
        <fullName evidence="6">THIF-type NAD/FAD binding fold domain-containing protein</fullName>
    </recommendedName>
</protein>
<dbReference type="Pfam" id="PF00899">
    <property type="entry name" value="ThiF"/>
    <property type="match status" value="1"/>
</dbReference>
<keyword evidence="3" id="KW-0067">ATP-binding</keyword>
<evidence type="ECO:0000256" key="3">
    <source>
        <dbReference type="ARBA" id="ARBA00022840"/>
    </source>
</evidence>
<organism evidence="7 8">
    <name type="scientific">Anopheles stephensi</name>
    <name type="common">Indo-Pakistan malaria mosquito</name>
    <dbReference type="NCBI Taxonomy" id="30069"/>
    <lineage>
        <taxon>Eukaryota</taxon>
        <taxon>Metazoa</taxon>
        <taxon>Ecdysozoa</taxon>
        <taxon>Arthropoda</taxon>
        <taxon>Hexapoda</taxon>
        <taxon>Insecta</taxon>
        <taxon>Pterygota</taxon>
        <taxon>Neoptera</taxon>
        <taxon>Endopterygota</taxon>
        <taxon>Diptera</taxon>
        <taxon>Nematocera</taxon>
        <taxon>Culicoidea</taxon>
        <taxon>Culicidae</taxon>
        <taxon>Anophelinae</taxon>
        <taxon>Anopheles</taxon>
    </lineage>
</organism>